<keyword evidence="3" id="KW-1185">Reference proteome</keyword>
<dbReference type="EMBL" id="CAUEEQ010024332">
    <property type="protein sequence ID" value="CAJ0945728.1"/>
    <property type="molecule type" value="Genomic_DNA"/>
</dbReference>
<sequence length="76" mass="8996">MFAATAFSSIVNLPGESTLRREFLRLQQENKNRSDPQRQQQLQKLKDQEKYKKQLLAERARNGSSSRRSRGKSWRM</sequence>
<feature type="compositionally biased region" description="Basic and acidic residues" evidence="1">
    <location>
        <begin position="26"/>
        <end position="36"/>
    </location>
</feature>
<name>A0ABN9LMG3_9NEOB</name>
<comment type="caution">
    <text evidence="2">The sequence shown here is derived from an EMBL/GenBank/DDBJ whole genome shotgun (WGS) entry which is preliminary data.</text>
</comment>
<dbReference type="Proteomes" id="UP001176940">
    <property type="component" value="Unassembled WGS sequence"/>
</dbReference>
<reference evidence="2" key="1">
    <citation type="submission" date="2023-07" db="EMBL/GenBank/DDBJ databases">
        <authorList>
            <person name="Stuckert A."/>
        </authorList>
    </citation>
    <scope>NUCLEOTIDE SEQUENCE</scope>
</reference>
<evidence type="ECO:0000256" key="1">
    <source>
        <dbReference type="SAM" id="MobiDB-lite"/>
    </source>
</evidence>
<organism evidence="2 3">
    <name type="scientific">Ranitomeya imitator</name>
    <name type="common">mimic poison frog</name>
    <dbReference type="NCBI Taxonomy" id="111125"/>
    <lineage>
        <taxon>Eukaryota</taxon>
        <taxon>Metazoa</taxon>
        <taxon>Chordata</taxon>
        <taxon>Craniata</taxon>
        <taxon>Vertebrata</taxon>
        <taxon>Euteleostomi</taxon>
        <taxon>Amphibia</taxon>
        <taxon>Batrachia</taxon>
        <taxon>Anura</taxon>
        <taxon>Neobatrachia</taxon>
        <taxon>Hyloidea</taxon>
        <taxon>Dendrobatidae</taxon>
        <taxon>Dendrobatinae</taxon>
        <taxon>Ranitomeya</taxon>
    </lineage>
</organism>
<protein>
    <submittedName>
        <fullName evidence="2">Uncharacterized protein</fullName>
    </submittedName>
</protein>
<feature type="compositionally biased region" description="Basic residues" evidence="1">
    <location>
        <begin position="67"/>
        <end position="76"/>
    </location>
</feature>
<evidence type="ECO:0000313" key="3">
    <source>
        <dbReference type="Proteomes" id="UP001176940"/>
    </source>
</evidence>
<feature type="region of interest" description="Disordered" evidence="1">
    <location>
        <begin position="26"/>
        <end position="76"/>
    </location>
</feature>
<evidence type="ECO:0000313" key="2">
    <source>
        <dbReference type="EMBL" id="CAJ0945728.1"/>
    </source>
</evidence>
<accession>A0ABN9LMG3</accession>
<feature type="compositionally biased region" description="Basic and acidic residues" evidence="1">
    <location>
        <begin position="44"/>
        <end position="61"/>
    </location>
</feature>
<gene>
    <name evidence="2" type="ORF">RIMI_LOCUS10991810</name>
</gene>
<proteinExistence type="predicted"/>